<feature type="domain" description="C2H2-type" evidence="2">
    <location>
        <begin position="611"/>
        <end position="637"/>
    </location>
</feature>
<dbReference type="STRING" id="945553.A0A0D2PL43"/>
<feature type="region of interest" description="Disordered" evidence="1">
    <location>
        <begin position="396"/>
        <end position="434"/>
    </location>
</feature>
<dbReference type="Proteomes" id="UP000054270">
    <property type="component" value="Unassembled WGS sequence"/>
</dbReference>
<accession>A0A0D2PL43</accession>
<evidence type="ECO:0000256" key="1">
    <source>
        <dbReference type="SAM" id="MobiDB-lite"/>
    </source>
</evidence>
<reference evidence="4" key="1">
    <citation type="submission" date="2014-04" db="EMBL/GenBank/DDBJ databases">
        <title>Evolutionary Origins and Diversification of the Mycorrhizal Mutualists.</title>
        <authorList>
            <consortium name="DOE Joint Genome Institute"/>
            <consortium name="Mycorrhizal Genomics Consortium"/>
            <person name="Kohler A."/>
            <person name="Kuo A."/>
            <person name="Nagy L.G."/>
            <person name="Floudas D."/>
            <person name="Copeland A."/>
            <person name="Barry K.W."/>
            <person name="Cichocki N."/>
            <person name="Veneault-Fourrey C."/>
            <person name="LaButti K."/>
            <person name="Lindquist E.A."/>
            <person name="Lipzen A."/>
            <person name="Lundell T."/>
            <person name="Morin E."/>
            <person name="Murat C."/>
            <person name="Riley R."/>
            <person name="Ohm R."/>
            <person name="Sun H."/>
            <person name="Tunlid A."/>
            <person name="Henrissat B."/>
            <person name="Grigoriev I.V."/>
            <person name="Hibbett D.S."/>
            <person name="Martin F."/>
        </authorList>
    </citation>
    <scope>NUCLEOTIDE SEQUENCE [LARGE SCALE GENOMIC DNA]</scope>
    <source>
        <strain evidence="4">FD-334 SS-4</strain>
    </source>
</reference>
<feature type="compositionally biased region" description="Polar residues" evidence="1">
    <location>
        <begin position="327"/>
        <end position="351"/>
    </location>
</feature>
<name>A0A0D2PL43_HYPSF</name>
<proteinExistence type="predicted"/>
<feature type="region of interest" description="Disordered" evidence="1">
    <location>
        <begin position="327"/>
        <end position="359"/>
    </location>
</feature>
<sequence length="648" mass="69828">MAAYYLHELTMDQNPRPQSRSSLIFAQTSPHSTDSAAHEPATSPYIWEMSLPNQTMGFDLSQPPPMITQTQIKEKQAMASGLAMYNDIHQNTAHRSPFLGSNGSITDNFMLNIDSSPSLNTSAAASNDIRPRPGSAVLCDTDLSGGSHPPVPQHSPEHIPFSCPQGNDWNHLGSYASPNVAQSTSTMPPTGYTEYHFPAIQTFITSSGPQSHNPTDAIHTASSCGSAFAGTSDGDFDPNFLSFVYQNTGDQLTVPGQANGQGYLNIGSSASSIVSGLVTPAPSEYEATLSRTHTPLDLPPLNAFPVANGGGYNNSANHFPVDFTTSHTNASCDESPNTGFPTPESHQSHSSPMVPPSITLEPDYRYIPYEGPSYGGAPFSMGGAQETLLTQDGLRRSTKTQDLNGAGKSKAPRRRGSKRNVDGTGEGPSSAQGAGSYEATFHATLQSVAGEWGPVSVAGDHQWTVQAPPEFTDTGVLAPAQAHEGAESMAAQRKSSAARARKSKRNTTGYQAARRLPRDCPWQKYCADADDYVFTCRFGECANKVAVTFRTQSQAEKHLDDVHNLSPRVAPTSEVPVKCEWPDCPGTSNGEFAASSIRRHVLHQHSANKPMQCTFPPGCGFRYKRSEDLKNHFVEKHMADYKQMIAER</sequence>
<evidence type="ECO:0000313" key="3">
    <source>
        <dbReference type="EMBL" id="KJA20640.1"/>
    </source>
</evidence>
<evidence type="ECO:0000313" key="4">
    <source>
        <dbReference type="Proteomes" id="UP000054270"/>
    </source>
</evidence>
<feature type="domain" description="C2H2-type" evidence="2">
    <location>
        <begin position="534"/>
        <end position="563"/>
    </location>
</feature>
<dbReference type="Gene3D" id="3.30.160.60">
    <property type="entry name" value="Classic Zinc Finger"/>
    <property type="match status" value="1"/>
</dbReference>
<dbReference type="InterPro" id="IPR013087">
    <property type="entry name" value="Znf_C2H2_type"/>
</dbReference>
<evidence type="ECO:0000259" key="2">
    <source>
        <dbReference type="SMART" id="SM00355"/>
    </source>
</evidence>
<feature type="region of interest" description="Disordered" evidence="1">
    <location>
        <begin position="483"/>
        <end position="510"/>
    </location>
</feature>
<dbReference type="SMART" id="SM00355">
    <property type="entry name" value="ZnF_C2H2"/>
    <property type="match status" value="3"/>
</dbReference>
<feature type="domain" description="C2H2-type" evidence="2">
    <location>
        <begin position="577"/>
        <end position="605"/>
    </location>
</feature>
<dbReference type="EMBL" id="KN817565">
    <property type="protein sequence ID" value="KJA20640.1"/>
    <property type="molecule type" value="Genomic_DNA"/>
</dbReference>
<keyword evidence="4" id="KW-1185">Reference proteome</keyword>
<gene>
    <name evidence="3" type="ORF">HYPSUDRAFT_783034</name>
</gene>
<protein>
    <recommendedName>
        <fullName evidence="2">C2H2-type domain-containing protein</fullName>
    </recommendedName>
</protein>
<dbReference type="AlphaFoldDB" id="A0A0D2PL43"/>
<organism evidence="3 4">
    <name type="scientific">Hypholoma sublateritium (strain FD-334 SS-4)</name>
    <dbReference type="NCBI Taxonomy" id="945553"/>
    <lineage>
        <taxon>Eukaryota</taxon>
        <taxon>Fungi</taxon>
        <taxon>Dikarya</taxon>
        <taxon>Basidiomycota</taxon>
        <taxon>Agaricomycotina</taxon>
        <taxon>Agaricomycetes</taxon>
        <taxon>Agaricomycetidae</taxon>
        <taxon>Agaricales</taxon>
        <taxon>Agaricineae</taxon>
        <taxon>Strophariaceae</taxon>
        <taxon>Hypholoma</taxon>
    </lineage>
</organism>